<feature type="compositionally biased region" description="Basic and acidic residues" evidence="1">
    <location>
        <begin position="353"/>
        <end position="364"/>
    </location>
</feature>
<sequence>MMDIKHGGAFIVAALALILQVSGVFGFTSESERSLFSRAVDTDFGPVTQKISQLIWKDAAACPIAAAFAQIRRLNNEKAVENALTKALSLDPSIVVKAKADGVRDVICEASQKFRTQLNAAVSFAKSTAEEPRPEFTEIVDNPWISDEHYEDAIKNLKKGYSQTNFKQAAESADTKNLGSSLYDRKLAAYKKLTAVRGALRNEILNIQSAADYAVNALRDGTQALNNIRQELSRTRRFPESIDMDESSVALALAVGQELGCAKPGDLGRINSGTDPKPTPKKDDDDDLGRVSGPQGGEKEVPIGEKPASIGGKLAWMSEKMGESGEKKTPIAEEKTPGGRQPAGFFSRRKRTETKPITHKHFDG</sequence>
<feature type="signal peptide" evidence="2">
    <location>
        <begin position="1"/>
        <end position="26"/>
    </location>
</feature>
<evidence type="ECO:0000313" key="3">
    <source>
        <dbReference type="EMBL" id="CAH0771120.1"/>
    </source>
</evidence>
<reference evidence="3" key="1">
    <citation type="submission" date="2021-12" db="EMBL/GenBank/DDBJ databases">
        <authorList>
            <person name="King R."/>
        </authorList>
    </citation>
    <scope>NUCLEOTIDE SEQUENCE</scope>
</reference>
<evidence type="ECO:0000256" key="2">
    <source>
        <dbReference type="SAM" id="SignalP"/>
    </source>
</evidence>
<feature type="region of interest" description="Disordered" evidence="1">
    <location>
        <begin position="263"/>
        <end position="364"/>
    </location>
</feature>
<proteinExistence type="predicted"/>
<organism evidence="3 4">
    <name type="scientific">Bemisia tabaci</name>
    <name type="common">Sweetpotato whitefly</name>
    <name type="synonym">Aleurodes tabaci</name>
    <dbReference type="NCBI Taxonomy" id="7038"/>
    <lineage>
        <taxon>Eukaryota</taxon>
        <taxon>Metazoa</taxon>
        <taxon>Ecdysozoa</taxon>
        <taxon>Arthropoda</taxon>
        <taxon>Hexapoda</taxon>
        <taxon>Insecta</taxon>
        <taxon>Pterygota</taxon>
        <taxon>Neoptera</taxon>
        <taxon>Paraneoptera</taxon>
        <taxon>Hemiptera</taxon>
        <taxon>Sternorrhyncha</taxon>
        <taxon>Aleyrodoidea</taxon>
        <taxon>Aleyrodidae</taxon>
        <taxon>Aleyrodinae</taxon>
        <taxon>Bemisia</taxon>
    </lineage>
</organism>
<dbReference type="AlphaFoldDB" id="A0A9P0CFQ4"/>
<dbReference type="Proteomes" id="UP001152759">
    <property type="component" value="Chromosome 4"/>
</dbReference>
<keyword evidence="4" id="KW-1185">Reference proteome</keyword>
<gene>
    <name evidence="3" type="ORF">BEMITA_LOCUS7904</name>
</gene>
<evidence type="ECO:0000313" key="4">
    <source>
        <dbReference type="Proteomes" id="UP001152759"/>
    </source>
</evidence>
<protein>
    <submittedName>
        <fullName evidence="3">Uncharacterized protein</fullName>
    </submittedName>
</protein>
<name>A0A9P0CFQ4_BEMTA</name>
<dbReference type="EMBL" id="OU963865">
    <property type="protein sequence ID" value="CAH0771120.1"/>
    <property type="molecule type" value="Genomic_DNA"/>
</dbReference>
<feature type="compositionally biased region" description="Basic and acidic residues" evidence="1">
    <location>
        <begin position="320"/>
        <end position="337"/>
    </location>
</feature>
<keyword evidence="2" id="KW-0732">Signal</keyword>
<feature type="chain" id="PRO_5040452090" evidence="2">
    <location>
        <begin position="27"/>
        <end position="364"/>
    </location>
</feature>
<accession>A0A9P0CFQ4</accession>
<evidence type="ECO:0000256" key="1">
    <source>
        <dbReference type="SAM" id="MobiDB-lite"/>
    </source>
</evidence>